<name>A0A098SB63_9BACT</name>
<evidence type="ECO:0000256" key="1">
    <source>
        <dbReference type="SAM" id="SignalP"/>
    </source>
</evidence>
<dbReference type="STRING" id="1524460.IX84_06085"/>
<evidence type="ECO:0008006" key="4">
    <source>
        <dbReference type="Google" id="ProtNLM"/>
    </source>
</evidence>
<keyword evidence="3" id="KW-1185">Reference proteome</keyword>
<dbReference type="InterPro" id="IPR022269">
    <property type="entry name" value="SO_2930-like_C"/>
</dbReference>
<feature type="chain" id="PRO_5001940069" description="Cytochrome c domain-containing protein" evidence="1">
    <location>
        <begin position="26"/>
        <end position="364"/>
    </location>
</feature>
<evidence type="ECO:0000313" key="3">
    <source>
        <dbReference type="Proteomes" id="UP000029736"/>
    </source>
</evidence>
<proteinExistence type="predicted"/>
<protein>
    <recommendedName>
        <fullName evidence="4">Cytochrome c domain-containing protein</fullName>
    </recommendedName>
</protein>
<dbReference type="Proteomes" id="UP000029736">
    <property type="component" value="Unassembled WGS sequence"/>
</dbReference>
<feature type="signal peptide" evidence="1">
    <location>
        <begin position="1"/>
        <end position="25"/>
    </location>
</feature>
<comment type="caution">
    <text evidence="2">The sequence shown here is derived from an EMBL/GenBank/DDBJ whole genome shotgun (WGS) entry which is preliminary data.</text>
</comment>
<evidence type="ECO:0000313" key="2">
    <source>
        <dbReference type="EMBL" id="KGE88873.1"/>
    </source>
</evidence>
<accession>A0A098SB63</accession>
<dbReference type="EMBL" id="JPOS01000014">
    <property type="protein sequence ID" value="KGE88873.1"/>
    <property type="molecule type" value="Genomic_DNA"/>
</dbReference>
<keyword evidence="1" id="KW-0732">Signal</keyword>
<reference evidence="2 3" key="1">
    <citation type="journal article" date="2014" name="Int. J. Syst. Evol. Microbiol.">
        <title>Phaeodactylibacter xiamenensis gen. nov., sp. nov., a member of the family Saprospiraceae isolated from the marine alga Phaeodactylum tricornutum.</title>
        <authorList>
            <person name="Chen Z.Jr."/>
            <person name="Lei X."/>
            <person name="Lai Q."/>
            <person name="Li Y."/>
            <person name="Zhang B."/>
            <person name="Zhang J."/>
            <person name="Zhang H."/>
            <person name="Yang L."/>
            <person name="Zheng W."/>
            <person name="Tian Y."/>
            <person name="Yu Z."/>
            <person name="Xu H.Jr."/>
            <person name="Zheng T."/>
        </authorList>
    </citation>
    <scope>NUCLEOTIDE SEQUENCE [LARGE SCALE GENOMIC DNA]</scope>
    <source>
        <strain evidence="2 3">KD52</strain>
    </source>
</reference>
<organism evidence="2 3">
    <name type="scientific">Phaeodactylibacter xiamenensis</name>
    <dbReference type="NCBI Taxonomy" id="1524460"/>
    <lineage>
        <taxon>Bacteria</taxon>
        <taxon>Pseudomonadati</taxon>
        <taxon>Bacteroidota</taxon>
        <taxon>Saprospiria</taxon>
        <taxon>Saprospirales</taxon>
        <taxon>Haliscomenobacteraceae</taxon>
        <taxon>Phaeodactylibacter</taxon>
    </lineage>
</organism>
<dbReference type="AlphaFoldDB" id="A0A098SB63"/>
<gene>
    <name evidence="2" type="ORF">IX84_06085</name>
</gene>
<dbReference type="NCBIfam" id="TIGR03806">
    <property type="entry name" value="chp_HNE_0200"/>
    <property type="match status" value="1"/>
</dbReference>
<sequence>MRLIRYSLYCLMLTALLWQCRTAPGNVGAVKFDPAAAPYPKLSDYAFFQALSPNGAVPNAGVLPYEPITPLFTDYAHKARYVWMPDSVQATVDADGRILFPDHTVLIKTFYYPADFARPDQDWDLIETRLLMKRDGEWDAYTYIWNDEDTEAELNLVGDFKPVSWADEQGLARTVEYAVPNKNQCKSCHNQNKKLLPIGPKVRNLNAALTYPDGTTANQLERWQSAGKLTAGNWAAQFAPLADWDDPKTGNIADRALAYLEVNCGHCHHPEGPAHTTGLYLGTDFQEYPAQLGICKSPVAAGKGSGGRQFGIQPGQPDSSILLYRMEADDPGVMMPEIGRAVPHKEGIALVREWIKGLEGDCGK</sequence>